<dbReference type="Proteomes" id="UP000050535">
    <property type="component" value="Unassembled WGS sequence"/>
</dbReference>
<gene>
    <name evidence="5" type="ORF">SY89_02346</name>
</gene>
<comment type="caution">
    <text evidence="5">The sequence shown here is derived from an EMBL/GenBank/DDBJ whole genome shotgun (WGS) entry which is preliminary data.</text>
</comment>
<keyword evidence="6" id="KW-1185">Reference proteome</keyword>
<dbReference type="PANTHER" id="PTHR43818:SF11">
    <property type="entry name" value="BCDNA.GH03377"/>
    <property type="match status" value="1"/>
</dbReference>
<dbReference type="InterPro" id="IPR050463">
    <property type="entry name" value="Gfo/Idh/MocA_oxidrdct_glycsds"/>
</dbReference>
<dbReference type="Gene3D" id="3.40.50.720">
    <property type="entry name" value="NAD(P)-binding Rossmann-like Domain"/>
    <property type="match status" value="1"/>
</dbReference>
<evidence type="ECO:0000313" key="6">
    <source>
        <dbReference type="Proteomes" id="UP000050535"/>
    </source>
</evidence>
<name>A0A0P7GCC2_9EURY</name>
<keyword evidence="1" id="KW-0560">Oxidoreductase</keyword>
<dbReference type="Pfam" id="PF01408">
    <property type="entry name" value="GFO_IDH_MocA"/>
    <property type="match status" value="1"/>
</dbReference>
<dbReference type="Pfam" id="PF22725">
    <property type="entry name" value="GFO_IDH_MocA_C3"/>
    <property type="match status" value="1"/>
</dbReference>
<dbReference type="InterPro" id="IPR036291">
    <property type="entry name" value="NAD(P)-bd_dom_sf"/>
</dbReference>
<dbReference type="GO" id="GO:0016491">
    <property type="term" value="F:oxidoreductase activity"/>
    <property type="evidence" value="ECO:0007669"/>
    <property type="project" value="UniProtKB-KW"/>
</dbReference>
<proteinExistence type="predicted"/>
<dbReference type="RefSeq" id="WP_080506669.1">
    <property type="nucleotide sequence ID" value="NZ_LGUC01000001.1"/>
</dbReference>
<dbReference type="InterPro" id="IPR055170">
    <property type="entry name" value="GFO_IDH_MocA-like_dom"/>
</dbReference>
<dbReference type="Gene3D" id="3.30.360.10">
    <property type="entry name" value="Dihydrodipicolinate Reductase, domain 2"/>
    <property type="match status" value="1"/>
</dbReference>
<dbReference type="STRING" id="699431.SY89_02346"/>
<organism evidence="5 6">
    <name type="scientific">Halolamina pelagica</name>
    <dbReference type="NCBI Taxonomy" id="699431"/>
    <lineage>
        <taxon>Archaea</taxon>
        <taxon>Methanobacteriati</taxon>
        <taxon>Methanobacteriota</taxon>
        <taxon>Stenosarchaea group</taxon>
        <taxon>Halobacteria</taxon>
        <taxon>Halobacteriales</taxon>
        <taxon>Haloferacaceae</taxon>
    </lineage>
</organism>
<evidence type="ECO:0000313" key="5">
    <source>
        <dbReference type="EMBL" id="KPN31598.1"/>
    </source>
</evidence>
<dbReference type="GO" id="GO:0000166">
    <property type="term" value="F:nucleotide binding"/>
    <property type="evidence" value="ECO:0007669"/>
    <property type="project" value="InterPro"/>
</dbReference>
<dbReference type="AlphaFoldDB" id="A0A0P7GCC2"/>
<dbReference type="SUPFAM" id="SSF55347">
    <property type="entry name" value="Glyceraldehyde-3-phosphate dehydrogenase-like, C-terminal domain"/>
    <property type="match status" value="1"/>
</dbReference>
<sequence>MYNVAIVGCGVIGHRLADAFTEHEETTVWGACDLVASKVESFAAEYDAAAYTDYETMVSEPAVDIVYVGVPPTVHHEVVAAALDAEKAVICEKPIAEDATVGAELVALEEATDRPTAINLPFRYTPGVRELIDRVDAGEIGEPQRIELTFRFPQWPREWQDVDWLAGREQGGPLREVGTHYLFGVQEAFDTINWVSAEVDYTAPDRYEESITGYFGVDGIPGTIDLLTDCGVDEQNSMTVVGTEGSLTLLDWYRLAESAEGEEQAVVVDDPGENTLQLVDEFVAELDSERRQSSAAGSDSERRQSTAAGSDGDGGDLVSFAEANRVQEVVDAIFASEGERTPVEK</sequence>
<evidence type="ECO:0000256" key="1">
    <source>
        <dbReference type="ARBA" id="ARBA00023002"/>
    </source>
</evidence>
<dbReference type="InterPro" id="IPR000683">
    <property type="entry name" value="Gfo/Idh/MocA-like_OxRdtase_N"/>
</dbReference>
<dbReference type="OrthoDB" id="25239at2157"/>
<dbReference type="PANTHER" id="PTHR43818">
    <property type="entry name" value="BCDNA.GH03377"/>
    <property type="match status" value="1"/>
</dbReference>
<accession>A0A0P7GCC2</accession>
<evidence type="ECO:0000259" key="3">
    <source>
        <dbReference type="Pfam" id="PF01408"/>
    </source>
</evidence>
<reference evidence="6" key="1">
    <citation type="submission" date="2013-11" db="EMBL/GenBank/DDBJ databases">
        <authorList>
            <person name="Hoang H.T."/>
            <person name="Killian M.L."/>
            <person name="Madson D.M."/>
            <person name="Arruda P.H.E."/>
            <person name="Sun D."/>
            <person name="Schwartz K.J."/>
            <person name="Yoon K."/>
        </authorList>
    </citation>
    <scope>NUCLEOTIDE SEQUENCE [LARGE SCALE GENOMIC DNA]</scope>
    <source>
        <strain evidence="6">CDK2</strain>
    </source>
</reference>
<dbReference type="EMBL" id="LGUC01000001">
    <property type="protein sequence ID" value="KPN31598.1"/>
    <property type="molecule type" value="Genomic_DNA"/>
</dbReference>
<evidence type="ECO:0000259" key="4">
    <source>
        <dbReference type="Pfam" id="PF22725"/>
    </source>
</evidence>
<dbReference type="SUPFAM" id="SSF51735">
    <property type="entry name" value="NAD(P)-binding Rossmann-fold domains"/>
    <property type="match status" value="1"/>
</dbReference>
<protein>
    <submittedName>
        <fullName evidence="5">Oxidoreductase family, NAD-binding Rossmann fold</fullName>
    </submittedName>
</protein>
<feature type="region of interest" description="Disordered" evidence="2">
    <location>
        <begin position="289"/>
        <end position="320"/>
    </location>
</feature>
<feature type="domain" description="GFO/IDH/MocA-like oxidoreductase" evidence="4">
    <location>
        <begin position="129"/>
        <end position="247"/>
    </location>
</feature>
<feature type="domain" description="Gfo/Idh/MocA-like oxidoreductase N-terminal" evidence="3">
    <location>
        <begin position="3"/>
        <end position="114"/>
    </location>
</feature>
<evidence type="ECO:0000256" key="2">
    <source>
        <dbReference type="SAM" id="MobiDB-lite"/>
    </source>
</evidence>